<dbReference type="InterPro" id="IPR006094">
    <property type="entry name" value="Oxid_FAD_bind_N"/>
</dbReference>
<evidence type="ECO:0000256" key="14">
    <source>
        <dbReference type="ARBA" id="ARBA00022984"/>
    </source>
</evidence>
<dbReference type="GO" id="GO:0008762">
    <property type="term" value="F:UDP-N-acetylmuramate dehydrogenase activity"/>
    <property type="evidence" value="ECO:0007669"/>
    <property type="project" value="UniProtKB-UniRule"/>
</dbReference>
<dbReference type="Gene3D" id="3.30.43.10">
    <property type="entry name" value="Uridine Diphospho-n-acetylenolpyruvylglucosamine Reductase, domain 2"/>
    <property type="match status" value="1"/>
</dbReference>
<dbReference type="InterPro" id="IPR011601">
    <property type="entry name" value="MurB_C"/>
</dbReference>
<keyword evidence="12 20" id="KW-0521">NADP</keyword>
<feature type="active site" evidence="20">
    <location>
        <position position="332"/>
    </location>
</feature>
<dbReference type="InterPro" id="IPR016166">
    <property type="entry name" value="FAD-bd_PCMH"/>
</dbReference>
<dbReference type="EMBL" id="FNVQ01000001">
    <property type="protein sequence ID" value="SEF98696.1"/>
    <property type="molecule type" value="Genomic_DNA"/>
</dbReference>
<evidence type="ECO:0000256" key="2">
    <source>
        <dbReference type="ARBA" id="ARBA00003921"/>
    </source>
</evidence>
<dbReference type="GO" id="GO:0071555">
    <property type="term" value="P:cell wall organization"/>
    <property type="evidence" value="ECO:0007669"/>
    <property type="project" value="UniProtKB-KW"/>
</dbReference>
<dbReference type="Gene3D" id="3.30.465.10">
    <property type="match status" value="1"/>
</dbReference>
<dbReference type="GO" id="GO:0009252">
    <property type="term" value="P:peptidoglycan biosynthetic process"/>
    <property type="evidence" value="ECO:0007669"/>
    <property type="project" value="UniProtKB-UniRule"/>
</dbReference>
<keyword evidence="16 20" id="KW-0131">Cell cycle</keyword>
<evidence type="ECO:0000256" key="1">
    <source>
        <dbReference type="ARBA" id="ARBA00001974"/>
    </source>
</evidence>
<evidence type="ECO:0000256" key="4">
    <source>
        <dbReference type="ARBA" id="ARBA00004752"/>
    </source>
</evidence>
<dbReference type="HAMAP" id="MF_00037">
    <property type="entry name" value="MurB"/>
    <property type="match status" value="1"/>
</dbReference>
<evidence type="ECO:0000256" key="18">
    <source>
        <dbReference type="ARBA" id="ARBA00031026"/>
    </source>
</evidence>
<dbReference type="EC" id="1.3.1.98" evidence="6 20"/>
<keyword evidence="14 20" id="KW-0573">Peptidoglycan synthesis</keyword>
<dbReference type="Gene3D" id="3.90.78.10">
    <property type="entry name" value="UDP-N-acetylenolpyruvoylglucosamine reductase, C-terminal domain"/>
    <property type="match status" value="1"/>
</dbReference>
<evidence type="ECO:0000256" key="16">
    <source>
        <dbReference type="ARBA" id="ARBA00023306"/>
    </source>
</evidence>
<evidence type="ECO:0000256" key="11">
    <source>
        <dbReference type="ARBA" id="ARBA00022827"/>
    </source>
</evidence>
<evidence type="ECO:0000256" key="5">
    <source>
        <dbReference type="ARBA" id="ARBA00010485"/>
    </source>
</evidence>
<comment type="catalytic activity">
    <reaction evidence="19 20">
        <text>UDP-N-acetyl-alpha-D-muramate + NADP(+) = UDP-N-acetyl-3-O-(1-carboxyvinyl)-alpha-D-glucosamine + NADPH + H(+)</text>
        <dbReference type="Rhea" id="RHEA:12248"/>
        <dbReference type="ChEBI" id="CHEBI:15378"/>
        <dbReference type="ChEBI" id="CHEBI:57783"/>
        <dbReference type="ChEBI" id="CHEBI:58349"/>
        <dbReference type="ChEBI" id="CHEBI:68483"/>
        <dbReference type="ChEBI" id="CHEBI:70757"/>
        <dbReference type="EC" id="1.3.1.98"/>
    </reaction>
</comment>
<comment type="similarity">
    <text evidence="5 20">Belongs to the MurB family.</text>
</comment>
<evidence type="ECO:0000256" key="20">
    <source>
        <dbReference type="HAMAP-Rule" id="MF_00037"/>
    </source>
</evidence>
<dbReference type="NCBIfam" id="TIGR00179">
    <property type="entry name" value="murB"/>
    <property type="match status" value="1"/>
</dbReference>
<dbReference type="OrthoDB" id="9804753at2"/>
<keyword evidence="17 20" id="KW-0961">Cell wall biogenesis/degradation</keyword>
<keyword evidence="15 20" id="KW-0560">Oxidoreductase</keyword>
<dbReference type="NCBIfam" id="NF010478">
    <property type="entry name" value="PRK13903.1"/>
    <property type="match status" value="1"/>
</dbReference>
<keyword evidence="8 20" id="KW-0963">Cytoplasm</keyword>
<dbReference type="InterPro" id="IPR016167">
    <property type="entry name" value="FAD-bd_PCMH_sub1"/>
</dbReference>
<feature type="active site" evidence="20">
    <location>
        <position position="166"/>
    </location>
</feature>
<dbReference type="PANTHER" id="PTHR21071">
    <property type="entry name" value="UDP-N-ACETYLENOLPYRUVOYLGLUCOSAMINE REDUCTASE"/>
    <property type="match status" value="1"/>
</dbReference>
<proteinExistence type="inferred from homology"/>
<evidence type="ECO:0000259" key="21">
    <source>
        <dbReference type="PROSITE" id="PS51387"/>
    </source>
</evidence>
<dbReference type="NCBIfam" id="NF000755">
    <property type="entry name" value="PRK00046.1"/>
    <property type="match status" value="1"/>
</dbReference>
<comment type="pathway">
    <text evidence="4 20">Cell wall biogenesis; peptidoglycan biosynthesis.</text>
</comment>
<accession>A0A1H5WHC8</accession>
<evidence type="ECO:0000313" key="23">
    <source>
        <dbReference type="Proteomes" id="UP000236745"/>
    </source>
</evidence>
<dbReference type="InterPro" id="IPR036318">
    <property type="entry name" value="FAD-bd_PCMH-like_sf"/>
</dbReference>
<evidence type="ECO:0000256" key="6">
    <source>
        <dbReference type="ARBA" id="ARBA00012518"/>
    </source>
</evidence>
<dbReference type="SUPFAM" id="SSF56176">
    <property type="entry name" value="FAD-binding/transporter-associated domain-like"/>
    <property type="match status" value="1"/>
</dbReference>
<evidence type="ECO:0000256" key="10">
    <source>
        <dbReference type="ARBA" id="ARBA00022630"/>
    </source>
</evidence>
<name>A0A1H5WHC8_9GAMM</name>
<dbReference type="InterPro" id="IPR016169">
    <property type="entry name" value="FAD-bd_PCMH_sub2"/>
</dbReference>
<dbReference type="SUPFAM" id="SSF56194">
    <property type="entry name" value="Uridine diphospho-N-Acetylenolpyruvylglucosamine reductase, MurB, C-terminal domain"/>
    <property type="match status" value="1"/>
</dbReference>
<evidence type="ECO:0000256" key="19">
    <source>
        <dbReference type="ARBA" id="ARBA00048914"/>
    </source>
</evidence>
<gene>
    <name evidence="20" type="primary">murB</name>
    <name evidence="22" type="ORF">SAMN05444390_1011044</name>
</gene>
<dbReference type="GO" id="GO:0005829">
    <property type="term" value="C:cytosol"/>
    <property type="evidence" value="ECO:0007669"/>
    <property type="project" value="TreeGrafter"/>
</dbReference>
<keyword evidence="13 20" id="KW-0133">Cell shape</keyword>
<evidence type="ECO:0000256" key="7">
    <source>
        <dbReference type="ARBA" id="ARBA00015188"/>
    </source>
</evidence>
<dbReference type="Pfam" id="PF01565">
    <property type="entry name" value="FAD_binding_4"/>
    <property type="match status" value="1"/>
</dbReference>
<comment type="subcellular location">
    <subcellularLocation>
        <location evidence="3 20">Cytoplasm</location>
    </subcellularLocation>
</comment>
<evidence type="ECO:0000256" key="3">
    <source>
        <dbReference type="ARBA" id="ARBA00004496"/>
    </source>
</evidence>
<evidence type="ECO:0000256" key="8">
    <source>
        <dbReference type="ARBA" id="ARBA00022490"/>
    </source>
</evidence>
<feature type="active site" description="Proton donor" evidence="20">
    <location>
        <position position="237"/>
    </location>
</feature>
<dbReference type="Proteomes" id="UP000236745">
    <property type="component" value="Unassembled WGS sequence"/>
</dbReference>
<sequence>MSLEFHREFSLTGMNTLGFEVTAERFVRIQTQEQVSELHAELKRSGDPLLLLGGGSNLVLSARIPGIVAQMDLRGCEVEELEGASVRVTLGGGEHWHGAVSSLLEQGIYGLENLALIPGSVGAAPVQNIGAYGVEVKDRIDAVQVYDWQQERIYWLDNCECEFAYRDSRFKRESGRYLILRVRFLLSRIAATVTTYAPLQARLSTEEQQDPRAVFRTVCDIRREKLPDPERLGNAGSFFKNPVVDGATYERIKAAYPDLVAYPDIAGFKLAAGWLIDRCGWKGRKMASVGVHDQQALVLVNLGDGDRSQLEKLATAIQADILETYGVVLEPEPRFYP</sequence>
<feature type="domain" description="FAD-binding PCMH-type" evidence="21">
    <location>
        <begin position="19"/>
        <end position="189"/>
    </location>
</feature>
<dbReference type="AlphaFoldDB" id="A0A1H5WHC8"/>
<organism evidence="22 23">
    <name type="scientific">Marinobacterium lutimaris</name>
    <dbReference type="NCBI Taxonomy" id="568106"/>
    <lineage>
        <taxon>Bacteria</taxon>
        <taxon>Pseudomonadati</taxon>
        <taxon>Pseudomonadota</taxon>
        <taxon>Gammaproteobacteria</taxon>
        <taxon>Oceanospirillales</taxon>
        <taxon>Oceanospirillaceae</taxon>
        <taxon>Marinobacterium</taxon>
    </lineage>
</organism>
<evidence type="ECO:0000256" key="12">
    <source>
        <dbReference type="ARBA" id="ARBA00022857"/>
    </source>
</evidence>
<dbReference type="PANTHER" id="PTHR21071:SF4">
    <property type="entry name" value="UDP-N-ACETYLENOLPYRUVOYLGLUCOSAMINE REDUCTASE"/>
    <property type="match status" value="1"/>
</dbReference>
<evidence type="ECO:0000313" key="22">
    <source>
        <dbReference type="EMBL" id="SEF98696.1"/>
    </source>
</evidence>
<dbReference type="RefSeq" id="WP_104001984.1">
    <property type="nucleotide sequence ID" value="NZ_FNVQ01000001.1"/>
</dbReference>
<dbReference type="InterPro" id="IPR003170">
    <property type="entry name" value="MurB"/>
</dbReference>
<comment type="function">
    <text evidence="2 20">Cell wall formation.</text>
</comment>
<dbReference type="GO" id="GO:0071949">
    <property type="term" value="F:FAD binding"/>
    <property type="evidence" value="ECO:0007669"/>
    <property type="project" value="InterPro"/>
</dbReference>
<reference evidence="22 23" key="1">
    <citation type="submission" date="2016-10" db="EMBL/GenBank/DDBJ databases">
        <authorList>
            <person name="de Groot N.N."/>
        </authorList>
    </citation>
    <scope>NUCLEOTIDE SEQUENCE [LARGE SCALE GENOMIC DNA]</scope>
    <source>
        <strain evidence="22 23">DSM 22012</strain>
    </source>
</reference>
<dbReference type="InterPro" id="IPR036635">
    <property type="entry name" value="MurB_C_sf"/>
</dbReference>
<evidence type="ECO:0000256" key="9">
    <source>
        <dbReference type="ARBA" id="ARBA00022618"/>
    </source>
</evidence>
<dbReference type="PROSITE" id="PS51387">
    <property type="entry name" value="FAD_PCMH"/>
    <property type="match status" value="1"/>
</dbReference>
<keyword evidence="9 20" id="KW-0132">Cell division</keyword>
<dbReference type="Pfam" id="PF02873">
    <property type="entry name" value="MurB_C"/>
    <property type="match status" value="1"/>
</dbReference>
<keyword evidence="11 20" id="KW-0274">FAD</keyword>
<protein>
    <recommendedName>
        <fullName evidence="7 20">UDP-N-acetylenolpyruvoylglucosamine reductase</fullName>
        <ecNumber evidence="6 20">1.3.1.98</ecNumber>
    </recommendedName>
    <alternativeName>
        <fullName evidence="18 20">UDP-N-acetylmuramate dehydrogenase</fullName>
    </alternativeName>
</protein>
<evidence type="ECO:0000256" key="17">
    <source>
        <dbReference type="ARBA" id="ARBA00023316"/>
    </source>
</evidence>
<dbReference type="GO" id="GO:0008360">
    <property type="term" value="P:regulation of cell shape"/>
    <property type="evidence" value="ECO:0007669"/>
    <property type="project" value="UniProtKB-KW"/>
</dbReference>
<keyword evidence="10 20" id="KW-0285">Flavoprotein</keyword>
<evidence type="ECO:0000256" key="15">
    <source>
        <dbReference type="ARBA" id="ARBA00023002"/>
    </source>
</evidence>
<dbReference type="UniPathway" id="UPA00219"/>
<evidence type="ECO:0000256" key="13">
    <source>
        <dbReference type="ARBA" id="ARBA00022960"/>
    </source>
</evidence>
<comment type="cofactor">
    <cofactor evidence="1 20">
        <name>FAD</name>
        <dbReference type="ChEBI" id="CHEBI:57692"/>
    </cofactor>
</comment>
<keyword evidence="23" id="KW-1185">Reference proteome</keyword>
<dbReference type="GO" id="GO:0051301">
    <property type="term" value="P:cell division"/>
    <property type="evidence" value="ECO:0007669"/>
    <property type="project" value="UniProtKB-KW"/>
</dbReference>